<dbReference type="Gene3D" id="2.130.10.120">
    <property type="entry name" value="Prolyl oligopeptidase, N-terminal domain"/>
    <property type="match status" value="1"/>
</dbReference>
<name>A0A511BQ62_9PROT</name>
<evidence type="ECO:0000259" key="7">
    <source>
        <dbReference type="Pfam" id="PF02897"/>
    </source>
</evidence>
<evidence type="ECO:0000256" key="3">
    <source>
        <dbReference type="ARBA" id="ARBA00022825"/>
    </source>
</evidence>
<dbReference type="GO" id="GO:0004252">
    <property type="term" value="F:serine-type endopeptidase activity"/>
    <property type="evidence" value="ECO:0007669"/>
    <property type="project" value="InterPro"/>
</dbReference>
<feature type="compositionally biased region" description="Low complexity" evidence="4">
    <location>
        <begin position="19"/>
        <end position="39"/>
    </location>
</feature>
<evidence type="ECO:0000313" key="9">
    <source>
        <dbReference type="Proteomes" id="UP000321405"/>
    </source>
</evidence>
<keyword evidence="1" id="KW-0645">Protease</keyword>
<organism evidence="8 9">
    <name type="scientific">Swaminathania salitolerans</name>
    <dbReference type="NCBI Taxonomy" id="182838"/>
    <lineage>
        <taxon>Bacteria</taxon>
        <taxon>Pseudomonadati</taxon>
        <taxon>Pseudomonadota</taxon>
        <taxon>Alphaproteobacteria</taxon>
        <taxon>Acetobacterales</taxon>
        <taxon>Acetobacteraceae</taxon>
        <taxon>Swaminathania</taxon>
    </lineage>
</organism>
<keyword evidence="3" id="KW-0720">Serine protease</keyword>
<comment type="caution">
    <text evidence="8">The sequence shown here is derived from an EMBL/GenBank/DDBJ whole genome shotgun (WGS) entry which is preliminary data.</text>
</comment>
<feature type="domain" description="Peptidase S9 prolyl oligopeptidase catalytic" evidence="6">
    <location>
        <begin position="509"/>
        <end position="708"/>
    </location>
</feature>
<feature type="signal peptide" evidence="5">
    <location>
        <begin position="1"/>
        <end position="21"/>
    </location>
</feature>
<dbReference type="InterPro" id="IPR023302">
    <property type="entry name" value="Pept_S9A_N"/>
</dbReference>
<dbReference type="InterPro" id="IPR029058">
    <property type="entry name" value="AB_hydrolase_fold"/>
</dbReference>
<proteinExistence type="predicted"/>
<evidence type="ECO:0000259" key="6">
    <source>
        <dbReference type="Pfam" id="PF00326"/>
    </source>
</evidence>
<evidence type="ECO:0000256" key="5">
    <source>
        <dbReference type="SAM" id="SignalP"/>
    </source>
</evidence>
<accession>A0A511BQ62</accession>
<reference evidence="8 9" key="1">
    <citation type="submission" date="2019-07" db="EMBL/GenBank/DDBJ databases">
        <title>Whole genome shotgun sequence of Swaminathania salitolerans NBRC 104436.</title>
        <authorList>
            <person name="Hosoyama A."/>
            <person name="Uohara A."/>
            <person name="Ohji S."/>
            <person name="Ichikawa N."/>
        </authorList>
    </citation>
    <scope>NUCLEOTIDE SEQUENCE [LARGE SCALE GENOMIC DNA]</scope>
    <source>
        <strain evidence="8 9">NBRC 104436</strain>
    </source>
</reference>
<keyword evidence="9" id="KW-1185">Reference proteome</keyword>
<dbReference type="EMBL" id="BJVC01000002">
    <property type="protein sequence ID" value="GEL02212.1"/>
    <property type="molecule type" value="Genomic_DNA"/>
</dbReference>
<dbReference type="GO" id="GO:0005829">
    <property type="term" value="C:cytosol"/>
    <property type="evidence" value="ECO:0007669"/>
    <property type="project" value="TreeGrafter"/>
</dbReference>
<dbReference type="PANTHER" id="PTHR42881">
    <property type="entry name" value="PROLYL ENDOPEPTIDASE"/>
    <property type="match status" value="1"/>
</dbReference>
<dbReference type="PRINTS" id="PR00862">
    <property type="entry name" value="PROLIGOPTASE"/>
</dbReference>
<dbReference type="SUPFAM" id="SSF53474">
    <property type="entry name" value="alpha/beta-Hydrolases"/>
    <property type="match status" value="1"/>
</dbReference>
<keyword evidence="5" id="KW-0732">Signal</keyword>
<dbReference type="RefSeq" id="WP_246103677.1">
    <property type="nucleotide sequence ID" value="NZ_BJVC01000002.1"/>
</dbReference>
<feature type="region of interest" description="Disordered" evidence="4">
    <location>
        <begin position="19"/>
        <end position="47"/>
    </location>
</feature>
<sequence length="719" mass="80140">MRRILPVMTALFCALPTASLASSGPSSSPSSQDTPSSRAGAAPPREALEQVDGARALAWVRQENKRSADLLTADPRYERLYRDVLAVEQSPGRLPLPDQMGGRIWNLWQDAPHPKGLWRVTDRNSFATPHPAWQVMLDIDALARKEKKDWVFQQAECLPPEASRCLVGLSVSGEDAVTYREFDPASKTFVDDGFILPRSKQRVVWVDRDTLLVARDWGAGSMTQSGYPLSVRLVRRGTRLEDAKEIYRGQKGDMIVAPEMLRDETGRQLVLIQRNLDFFRSEYRVYDPAAGTLRQIALPEKIGYLGFYAGKLIVRLDQDWNVGGHFSRGSIVAVDPAASGAAPALVFKPEAGETTTDIGVTSKGIIAVVYRDVHPSVRLYTPSVKESGWQEKYYVLPRMSSATLQSSSASVSYAYLKVEGYIIPPELWSFDTDTGKSRKVKTTPALFDARGLTTEQFWATSSDGVRIPYFVTHRRDWKKNDRNPTLFTAYGGFDLSYLPTYYADIGKTWLERGGVYVVGNIRGGGEFGPAWHEAGMKSGRQHAYDDFAAIARDLAARHIADRDHLGIRGRSNGGLLMGVEFTQHPELWRAVIIGVPLLDMENFETMAAGASWAAEYGHMAIPAERAFLRRISPLQNLKEGVSYPVPFIFTSTRDDRVGPVHARLFAARLEALGKPFFYYEDTEGGHAGTVNAREIAYERALEAVYLSRSLMDQDPSFRH</sequence>
<dbReference type="PANTHER" id="PTHR42881:SF13">
    <property type="entry name" value="PROLYL ENDOPEPTIDASE"/>
    <property type="match status" value="1"/>
</dbReference>
<protein>
    <submittedName>
        <fullName evidence="8">Putative peptidase y4nA</fullName>
    </submittedName>
</protein>
<feature type="domain" description="Peptidase S9A N-terminal" evidence="7">
    <location>
        <begin position="48"/>
        <end position="442"/>
    </location>
</feature>
<dbReference type="Proteomes" id="UP000321405">
    <property type="component" value="Unassembled WGS sequence"/>
</dbReference>
<dbReference type="Pfam" id="PF02897">
    <property type="entry name" value="Peptidase_S9_N"/>
    <property type="match status" value="1"/>
</dbReference>
<dbReference type="Pfam" id="PF00326">
    <property type="entry name" value="Peptidase_S9"/>
    <property type="match status" value="1"/>
</dbReference>
<evidence type="ECO:0000256" key="4">
    <source>
        <dbReference type="SAM" id="MobiDB-lite"/>
    </source>
</evidence>
<evidence type="ECO:0000313" key="8">
    <source>
        <dbReference type="EMBL" id="GEL02212.1"/>
    </source>
</evidence>
<dbReference type="GO" id="GO:0006508">
    <property type="term" value="P:proteolysis"/>
    <property type="evidence" value="ECO:0007669"/>
    <property type="project" value="UniProtKB-KW"/>
</dbReference>
<dbReference type="InterPro" id="IPR002470">
    <property type="entry name" value="Peptidase_S9A"/>
</dbReference>
<dbReference type="SUPFAM" id="SSF50993">
    <property type="entry name" value="Peptidase/esterase 'gauge' domain"/>
    <property type="match status" value="1"/>
</dbReference>
<gene>
    <name evidence="8" type="ORF">SSA02_13750</name>
</gene>
<dbReference type="InterPro" id="IPR051167">
    <property type="entry name" value="Prolyl_oligopep/macrocyclase"/>
</dbReference>
<evidence type="ECO:0000256" key="1">
    <source>
        <dbReference type="ARBA" id="ARBA00022670"/>
    </source>
</evidence>
<keyword evidence="2" id="KW-0378">Hydrolase</keyword>
<dbReference type="GO" id="GO:0070012">
    <property type="term" value="F:oligopeptidase activity"/>
    <property type="evidence" value="ECO:0007669"/>
    <property type="project" value="TreeGrafter"/>
</dbReference>
<evidence type="ECO:0000256" key="2">
    <source>
        <dbReference type="ARBA" id="ARBA00022801"/>
    </source>
</evidence>
<dbReference type="Gene3D" id="3.40.50.1820">
    <property type="entry name" value="alpha/beta hydrolase"/>
    <property type="match status" value="1"/>
</dbReference>
<feature type="chain" id="PRO_5021764435" evidence="5">
    <location>
        <begin position="22"/>
        <end position="719"/>
    </location>
</feature>
<dbReference type="AlphaFoldDB" id="A0A511BQ62"/>
<dbReference type="InterPro" id="IPR001375">
    <property type="entry name" value="Peptidase_S9_cat"/>
</dbReference>